<dbReference type="PANTHER" id="PTHR35546:SF21">
    <property type="entry name" value="F-BOX DOMAIN-CONTAINING PROTEIN"/>
    <property type="match status" value="1"/>
</dbReference>
<evidence type="ECO:0000259" key="1">
    <source>
        <dbReference type="SMART" id="SM00256"/>
    </source>
</evidence>
<accession>A0AAV0JB31</accession>
<dbReference type="Proteomes" id="UP001154282">
    <property type="component" value="Unassembled WGS sequence"/>
</dbReference>
<dbReference type="Pfam" id="PF24750">
    <property type="entry name" value="b-prop_At3g26010-like"/>
    <property type="match status" value="1"/>
</dbReference>
<proteinExistence type="predicted"/>
<evidence type="ECO:0000313" key="2">
    <source>
        <dbReference type="EMBL" id="CAI0407137.1"/>
    </source>
</evidence>
<dbReference type="Gene3D" id="1.20.1280.50">
    <property type="match status" value="1"/>
</dbReference>
<dbReference type="InterPro" id="IPR055290">
    <property type="entry name" value="At3g26010-like"/>
</dbReference>
<gene>
    <name evidence="2" type="ORF">LITE_LOCUS13467</name>
</gene>
<protein>
    <recommendedName>
        <fullName evidence="1">F-box domain-containing protein</fullName>
    </recommendedName>
</protein>
<dbReference type="AlphaFoldDB" id="A0AAV0JB31"/>
<reference evidence="2" key="1">
    <citation type="submission" date="2022-08" db="EMBL/GenBank/DDBJ databases">
        <authorList>
            <person name="Gutierrez-Valencia J."/>
        </authorList>
    </citation>
    <scope>NUCLEOTIDE SEQUENCE</scope>
</reference>
<dbReference type="NCBIfam" id="TIGR01640">
    <property type="entry name" value="F_box_assoc_1"/>
    <property type="match status" value="1"/>
</dbReference>
<dbReference type="InterPro" id="IPR056592">
    <property type="entry name" value="Beta-prop_At3g26010-like"/>
</dbReference>
<keyword evidence="3" id="KW-1185">Reference proteome</keyword>
<sequence length="430" mass="49145">ILTPHFPVSQSGRAAVFRLSLTSPESGDQTAEDTIDRWCAINGMEKLRSCYRDVAEILLSKLETRDLLQMKCVSKSWRELISDRSFVLNYSRQWQHPPLSGFFFLKKSWRAVNYYYDASYISGAREEAAKLLKSPLDFIPEDFMVTSSCNGLVCCTNFSLSNSILTLHVGNPLTREWIELDWDGRRGRPIVMALSSDPSRDITEDSTDFKVATVCVRIDKESLAFHIYSSKTRCWKVADSGEVCIMKKKYNMFHTEYVSVKGVMYWLIDADEILVFDVENELAHRVSTPECQFQCGEPDACIGESGGELHYVLLSEGRLQIWVLEDPCEGKWSSLRYEKSLADIDNVHPELALNLQFEMTIPLAFKDGVFLLRVSDDVYLYDTRNDGMKHVAHAAEFGTGSMLDPMVWIWNGNVSYKELHFGRMKRAKGF</sequence>
<organism evidence="2 3">
    <name type="scientific">Linum tenue</name>
    <dbReference type="NCBI Taxonomy" id="586396"/>
    <lineage>
        <taxon>Eukaryota</taxon>
        <taxon>Viridiplantae</taxon>
        <taxon>Streptophyta</taxon>
        <taxon>Embryophyta</taxon>
        <taxon>Tracheophyta</taxon>
        <taxon>Spermatophyta</taxon>
        <taxon>Magnoliopsida</taxon>
        <taxon>eudicotyledons</taxon>
        <taxon>Gunneridae</taxon>
        <taxon>Pentapetalae</taxon>
        <taxon>rosids</taxon>
        <taxon>fabids</taxon>
        <taxon>Malpighiales</taxon>
        <taxon>Linaceae</taxon>
        <taxon>Linum</taxon>
    </lineage>
</organism>
<feature type="domain" description="F-box" evidence="1">
    <location>
        <begin position="53"/>
        <end position="90"/>
    </location>
</feature>
<dbReference type="SUPFAM" id="SSF81383">
    <property type="entry name" value="F-box domain"/>
    <property type="match status" value="1"/>
</dbReference>
<dbReference type="EMBL" id="CAMGYJ010000004">
    <property type="protein sequence ID" value="CAI0407137.1"/>
    <property type="molecule type" value="Genomic_DNA"/>
</dbReference>
<dbReference type="InterPro" id="IPR017451">
    <property type="entry name" value="F-box-assoc_interact_dom"/>
</dbReference>
<name>A0AAV0JB31_9ROSI</name>
<dbReference type="InterPro" id="IPR001810">
    <property type="entry name" value="F-box_dom"/>
</dbReference>
<comment type="caution">
    <text evidence="2">The sequence shown here is derived from an EMBL/GenBank/DDBJ whole genome shotgun (WGS) entry which is preliminary data.</text>
</comment>
<evidence type="ECO:0000313" key="3">
    <source>
        <dbReference type="Proteomes" id="UP001154282"/>
    </source>
</evidence>
<dbReference type="SMART" id="SM00256">
    <property type="entry name" value="FBOX"/>
    <property type="match status" value="1"/>
</dbReference>
<dbReference type="PANTHER" id="PTHR35546">
    <property type="entry name" value="F-BOX PROTEIN INTERACTION DOMAIN PROTEIN-RELATED"/>
    <property type="match status" value="1"/>
</dbReference>
<dbReference type="InterPro" id="IPR036047">
    <property type="entry name" value="F-box-like_dom_sf"/>
</dbReference>
<dbReference type="Pfam" id="PF00646">
    <property type="entry name" value="F-box"/>
    <property type="match status" value="1"/>
</dbReference>
<feature type="non-terminal residue" evidence="2">
    <location>
        <position position="1"/>
    </location>
</feature>